<evidence type="ECO:0000256" key="9">
    <source>
        <dbReference type="ARBA" id="ARBA00050776"/>
    </source>
</evidence>
<dbReference type="FunFam" id="3.40.640.10:FF:000003">
    <property type="entry name" value="Cysteine desulfurase IscS"/>
    <property type="match status" value="1"/>
</dbReference>
<accession>A0A3N4JEQ1</accession>
<dbReference type="GO" id="GO:0046872">
    <property type="term" value="F:metal ion binding"/>
    <property type="evidence" value="ECO:0007669"/>
    <property type="project" value="UniProtKB-KW"/>
</dbReference>
<dbReference type="GO" id="GO:0016226">
    <property type="term" value="P:iron-sulfur cluster assembly"/>
    <property type="evidence" value="ECO:0007669"/>
    <property type="project" value="TreeGrafter"/>
</dbReference>
<dbReference type="PANTHER" id="PTHR11601:SF34">
    <property type="entry name" value="CYSTEINE DESULFURASE"/>
    <property type="match status" value="1"/>
</dbReference>
<dbReference type="InterPro" id="IPR015424">
    <property type="entry name" value="PyrdxlP-dep_Trfase"/>
</dbReference>
<dbReference type="GO" id="GO:0005739">
    <property type="term" value="C:mitochondrion"/>
    <property type="evidence" value="ECO:0007669"/>
    <property type="project" value="TreeGrafter"/>
</dbReference>
<dbReference type="EC" id="2.8.1.7" evidence="3"/>
<dbReference type="STRING" id="1336337.A0A3N4JEQ1"/>
<evidence type="ECO:0000313" key="12">
    <source>
        <dbReference type="Proteomes" id="UP000276215"/>
    </source>
</evidence>
<dbReference type="Gene3D" id="3.40.640.10">
    <property type="entry name" value="Type I PLP-dependent aspartate aminotransferase-like (Major domain)"/>
    <property type="match status" value="1"/>
</dbReference>
<comment type="similarity">
    <text evidence="2">Belongs to the class-V pyridoxal-phosphate-dependent aminotransferase family. NifS/IscS subfamily.</text>
</comment>
<evidence type="ECO:0000256" key="5">
    <source>
        <dbReference type="ARBA" id="ARBA00022723"/>
    </source>
</evidence>
<keyword evidence="5" id="KW-0479">Metal-binding</keyword>
<keyword evidence="6" id="KW-0663">Pyridoxal phosphate</keyword>
<evidence type="ECO:0000256" key="3">
    <source>
        <dbReference type="ARBA" id="ARBA00012239"/>
    </source>
</evidence>
<dbReference type="Pfam" id="PF00266">
    <property type="entry name" value="Aminotran_5"/>
    <property type="match status" value="1"/>
</dbReference>
<evidence type="ECO:0000256" key="6">
    <source>
        <dbReference type="ARBA" id="ARBA00022898"/>
    </source>
</evidence>
<evidence type="ECO:0000313" key="11">
    <source>
        <dbReference type="EMBL" id="RPA95767.1"/>
    </source>
</evidence>
<comment type="catalytic activity">
    <reaction evidence="9">
        <text>(sulfur carrier)-H + L-cysteine = (sulfur carrier)-SH + L-alanine</text>
        <dbReference type="Rhea" id="RHEA:43892"/>
        <dbReference type="Rhea" id="RHEA-COMP:14737"/>
        <dbReference type="Rhea" id="RHEA-COMP:14739"/>
        <dbReference type="ChEBI" id="CHEBI:29917"/>
        <dbReference type="ChEBI" id="CHEBI:35235"/>
        <dbReference type="ChEBI" id="CHEBI:57972"/>
        <dbReference type="ChEBI" id="CHEBI:64428"/>
        <dbReference type="EC" id="2.8.1.7"/>
    </reaction>
</comment>
<dbReference type="GO" id="GO:0051536">
    <property type="term" value="F:iron-sulfur cluster binding"/>
    <property type="evidence" value="ECO:0007669"/>
    <property type="project" value="UniProtKB-KW"/>
</dbReference>
<sequence>MTTATKVVRCVASFSYASLSPAATLQRGLTAQLRRRFISSSGKDAEAAVKVGLEDRRIGAGNFMNQAGLKPVGVDVGNGLMAGATVSPSTSIFKQTTIIDVGSRPISLDMQATTPTDPCMLDAMLAVYTSLYRNPHSLTHAHGWETEKVIDAACEHVTKLIEAHPKEIIFTSGATDSNNLSIKCVARFYKSKKHIITLQRKHKCVLNSCRHLQDQGYDITYLPVKNNGLINLEHLEKEIRPDIALVSIMTINNEIGVIQPMEMGKLCQKKGVFFHTDGAQAVGKIPVDIGKWNVDLISISGPKVYGPKGIGVGYIHHRPKVRIEPLISGGGQERGLRSRTLAHSLVIGSGEACRIAQEQIEVLPPHPPLWPLSD</sequence>
<dbReference type="AlphaFoldDB" id="A0A3N4JEQ1"/>
<dbReference type="SUPFAM" id="SSF53383">
    <property type="entry name" value="PLP-dependent transferases"/>
    <property type="match status" value="1"/>
</dbReference>
<keyword evidence="4 11" id="KW-0808">Transferase</keyword>
<dbReference type="GO" id="GO:0031071">
    <property type="term" value="F:cysteine desulfurase activity"/>
    <property type="evidence" value="ECO:0007669"/>
    <property type="project" value="UniProtKB-EC"/>
</dbReference>
<feature type="domain" description="Aminotransferase class V" evidence="10">
    <location>
        <begin position="107"/>
        <end position="332"/>
    </location>
</feature>
<evidence type="ECO:0000256" key="4">
    <source>
        <dbReference type="ARBA" id="ARBA00022679"/>
    </source>
</evidence>
<protein>
    <recommendedName>
        <fullName evidence="3">cysteine desulfurase</fullName>
        <ecNumber evidence="3">2.8.1.7</ecNumber>
    </recommendedName>
</protein>
<dbReference type="InterPro" id="IPR000192">
    <property type="entry name" value="Aminotrans_V_dom"/>
</dbReference>
<evidence type="ECO:0000256" key="2">
    <source>
        <dbReference type="ARBA" id="ARBA00006490"/>
    </source>
</evidence>
<dbReference type="OrthoDB" id="10250117at2759"/>
<dbReference type="InterPro" id="IPR015421">
    <property type="entry name" value="PyrdxlP-dep_Trfase_major"/>
</dbReference>
<dbReference type="EMBL" id="ML120422">
    <property type="protein sequence ID" value="RPA95767.1"/>
    <property type="molecule type" value="Genomic_DNA"/>
</dbReference>
<dbReference type="Proteomes" id="UP000276215">
    <property type="component" value="Unassembled WGS sequence"/>
</dbReference>
<proteinExistence type="inferred from homology"/>
<reference evidence="11 12" key="1">
    <citation type="journal article" date="2018" name="Nat. Ecol. Evol.">
        <title>Pezizomycetes genomes reveal the molecular basis of ectomycorrhizal truffle lifestyle.</title>
        <authorList>
            <person name="Murat C."/>
            <person name="Payen T."/>
            <person name="Noel B."/>
            <person name="Kuo A."/>
            <person name="Morin E."/>
            <person name="Chen J."/>
            <person name="Kohler A."/>
            <person name="Krizsan K."/>
            <person name="Balestrini R."/>
            <person name="Da Silva C."/>
            <person name="Montanini B."/>
            <person name="Hainaut M."/>
            <person name="Levati E."/>
            <person name="Barry K.W."/>
            <person name="Belfiori B."/>
            <person name="Cichocki N."/>
            <person name="Clum A."/>
            <person name="Dockter R.B."/>
            <person name="Fauchery L."/>
            <person name="Guy J."/>
            <person name="Iotti M."/>
            <person name="Le Tacon F."/>
            <person name="Lindquist E.A."/>
            <person name="Lipzen A."/>
            <person name="Malagnac F."/>
            <person name="Mello A."/>
            <person name="Molinier V."/>
            <person name="Miyauchi S."/>
            <person name="Poulain J."/>
            <person name="Riccioni C."/>
            <person name="Rubini A."/>
            <person name="Sitrit Y."/>
            <person name="Splivallo R."/>
            <person name="Traeger S."/>
            <person name="Wang M."/>
            <person name="Zifcakova L."/>
            <person name="Wipf D."/>
            <person name="Zambonelli A."/>
            <person name="Paolocci F."/>
            <person name="Nowrousian M."/>
            <person name="Ottonello S."/>
            <person name="Baldrian P."/>
            <person name="Spatafora J.W."/>
            <person name="Henrissat B."/>
            <person name="Nagy L.G."/>
            <person name="Aury J.M."/>
            <person name="Wincker P."/>
            <person name="Grigoriev I.V."/>
            <person name="Bonfante P."/>
            <person name="Martin F.M."/>
        </authorList>
    </citation>
    <scope>NUCLEOTIDE SEQUENCE [LARGE SCALE GENOMIC DNA]</scope>
    <source>
        <strain evidence="11 12">120613-1</strain>
    </source>
</reference>
<organism evidence="11 12">
    <name type="scientific">Choiromyces venosus 120613-1</name>
    <dbReference type="NCBI Taxonomy" id="1336337"/>
    <lineage>
        <taxon>Eukaryota</taxon>
        <taxon>Fungi</taxon>
        <taxon>Dikarya</taxon>
        <taxon>Ascomycota</taxon>
        <taxon>Pezizomycotina</taxon>
        <taxon>Pezizomycetes</taxon>
        <taxon>Pezizales</taxon>
        <taxon>Tuberaceae</taxon>
        <taxon>Choiromyces</taxon>
    </lineage>
</organism>
<evidence type="ECO:0000256" key="1">
    <source>
        <dbReference type="ARBA" id="ARBA00001933"/>
    </source>
</evidence>
<name>A0A3N4JEQ1_9PEZI</name>
<evidence type="ECO:0000259" key="10">
    <source>
        <dbReference type="Pfam" id="PF00266"/>
    </source>
</evidence>
<dbReference type="GO" id="GO:0005634">
    <property type="term" value="C:nucleus"/>
    <property type="evidence" value="ECO:0007669"/>
    <property type="project" value="TreeGrafter"/>
</dbReference>
<keyword evidence="8" id="KW-0411">Iron-sulfur</keyword>
<keyword evidence="7" id="KW-0408">Iron</keyword>
<comment type="cofactor">
    <cofactor evidence="1">
        <name>pyridoxal 5'-phosphate</name>
        <dbReference type="ChEBI" id="CHEBI:597326"/>
    </cofactor>
</comment>
<keyword evidence="12" id="KW-1185">Reference proteome</keyword>
<evidence type="ECO:0000256" key="7">
    <source>
        <dbReference type="ARBA" id="ARBA00023004"/>
    </source>
</evidence>
<evidence type="ECO:0000256" key="8">
    <source>
        <dbReference type="ARBA" id="ARBA00023014"/>
    </source>
</evidence>
<gene>
    <name evidence="11" type="ORF">L873DRAFT_1300988</name>
</gene>
<dbReference type="GO" id="GO:0005829">
    <property type="term" value="C:cytosol"/>
    <property type="evidence" value="ECO:0007669"/>
    <property type="project" value="TreeGrafter"/>
</dbReference>
<dbReference type="PANTHER" id="PTHR11601">
    <property type="entry name" value="CYSTEINE DESULFURYLASE FAMILY MEMBER"/>
    <property type="match status" value="1"/>
</dbReference>